<sequence>MATFREVTILDLLILLIGNIDLTAPLEVDLAFGVRGGLVWFEARNSYRLSDIDFTSLLYRSIKDDLVLLINSSNPSHRSASHLAAQVDYQYTRFSLRNLSVSDEGRYITERWRNAILRESRAYDLTVCEDEVNLVTIDQAENDAVWIMENVTVEEGDRLLVYKEDEVKYYLDNPGIKMLIVNTSLPISDDLTGEANVFISNSTVICSLTGYPHADYHFLIWSEHHCRAYGKRLKSRWQPGGGRGSSVGFLKAGKSITLDCDPLVKHMEVFTWETPLKHIYVDRSLPADLTQQEKETMHVDPSNDSLTIPSLSTEHSGSYTCHSVSHEVFVCNDLEDIT</sequence>
<gene>
    <name evidence="3" type="ORF">ACEWY4_008204</name>
</gene>
<proteinExistence type="predicted"/>
<organism evidence="3 4">
    <name type="scientific">Coilia grayii</name>
    <name type="common">Gray's grenadier anchovy</name>
    <dbReference type="NCBI Taxonomy" id="363190"/>
    <lineage>
        <taxon>Eukaryota</taxon>
        <taxon>Metazoa</taxon>
        <taxon>Chordata</taxon>
        <taxon>Craniata</taxon>
        <taxon>Vertebrata</taxon>
        <taxon>Euteleostomi</taxon>
        <taxon>Actinopterygii</taxon>
        <taxon>Neopterygii</taxon>
        <taxon>Teleostei</taxon>
        <taxon>Clupei</taxon>
        <taxon>Clupeiformes</taxon>
        <taxon>Clupeoidei</taxon>
        <taxon>Engraulidae</taxon>
        <taxon>Coilinae</taxon>
        <taxon>Coilia</taxon>
    </lineage>
</organism>
<protein>
    <recommendedName>
        <fullName evidence="2">Ig-like domain-containing protein</fullName>
    </recommendedName>
</protein>
<dbReference type="AlphaFoldDB" id="A0ABD1KA85"/>
<accession>A0ABD1KA85</accession>
<feature type="signal peptide" evidence="1">
    <location>
        <begin position="1"/>
        <end position="25"/>
    </location>
</feature>
<feature type="chain" id="PRO_5044746877" description="Ig-like domain-containing protein" evidence="1">
    <location>
        <begin position="26"/>
        <end position="338"/>
    </location>
</feature>
<dbReference type="EMBL" id="JBHFQA010000007">
    <property type="protein sequence ID" value="KAL2096056.1"/>
    <property type="molecule type" value="Genomic_DNA"/>
</dbReference>
<dbReference type="InterPro" id="IPR013783">
    <property type="entry name" value="Ig-like_fold"/>
</dbReference>
<keyword evidence="1" id="KW-0732">Signal</keyword>
<evidence type="ECO:0000259" key="2">
    <source>
        <dbReference type="PROSITE" id="PS50835"/>
    </source>
</evidence>
<dbReference type="SUPFAM" id="SSF48726">
    <property type="entry name" value="Immunoglobulin"/>
    <property type="match status" value="1"/>
</dbReference>
<evidence type="ECO:0000256" key="1">
    <source>
        <dbReference type="SAM" id="SignalP"/>
    </source>
</evidence>
<dbReference type="InterPro" id="IPR007110">
    <property type="entry name" value="Ig-like_dom"/>
</dbReference>
<reference evidence="3 4" key="1">
    <citation type="submission" date="2024-09" db="EMBL/GenBank/DDBJ databases">
        <title>A chromosome-level genome assembly of Gray's grenadier anchovy, Coilia grayii.</title>
        <authorList>
            <person name="Fu Z."/>
        </authorList>
    </citation>
    <scope>NUCLEOTIDE SEQUENCE [LARGE SCALE GENOMIC DNA]</scope>
    <source>
        <strain evidence="3">G4</strain>
        <tissue evidence="3">Muscle</tissue>
    </source>
</reference>
<dbReference type="Proteomes" id="UP001591681">
    <property type="component" value="Unassembled WGS sequence"/>
</dbReference>
<dbReference type="InterPro" id="IPR036179">
    <property type="entry name" value="Ig-like_dom_sf"/>
</dbReference>
<dbReference type="PROSITE" id="PS50835">
    <property type="entry name" value="IG_LIKE"/>
    <property type="match status" value="1"/>
</dbReference>
<keyword evidence="4" id="KW-1185">Reference proteome</keyword>
<name>A0ABD1KA85_9TELE</name>
<feature type="domain" description="Ig-like" evidence="2">
    <location>
        <begin position="174"/>
        <end position="321"/>
    </location>
</feature>
<comment type="caution">
    <text evidence="3">The sequence shown here is derived from an EMBL/GenBank/DDBJ whole genome shotgun (WGS) entry which is preliminary data.</text>
</comment>
<dbReference type="Gene3D" id="2.60.40.10">
    <property type="entry name" value="Immunoglobulins"/>
    <property type="match status" value="1"/>
</dbReference>
<evidence type="ECO:0000313" key="3">
    <source>
        <dbReference type="EMBL" id="KAL2096056.1"/>
    </source>
</evidence>
<evidence type="ECO:0000313" key="4">
    <source>
        <dbReference type="Proteomes" id="UP001591681"/>
    </source>
</evidence>